<feature type="chain" id="PRO_5031186986" evidence="1">
    <location>
        <begin position="30"/>
        <end position="96"/>
    </location>
</feature>
<dbReference type="AlphaFoldDB" id="A0A7Z0B9D8"/>
<sequence>MMNTQTRETATLRASYGASATCCVALACAACIYGAFDPATTARANLDACLHERLALHGDAADAAASGVIAQVARVASRDEREQALSAALYACSTQP</sequence>
<reference evidence="2 3" key="1">
    <citation type="submission" date="2020-07" db="EMBL/GenBank/DDBJ databases">
        <title>Exploring microbial biodiversity for novel pathways involved in the catabolism of aromatic compounds derived from lignin.</title>
        <authorList>
            <person name="Elkins J."/>
        </authorList>
    </citation>
    <scope>NUCLEOTIDE SEQUENCE [LARGE SCALE GENOMIC DNA]</scope>
    <source>
        <strain evidence="2 3">H2C3C</strain>
    </source>
</reference>
<evidence type="ECO:0000313" key="2">
    <source>
        <dbReference type="EMBL" id="NYH26194.1"/>
    </source>
</evidence>
<name>A0A7Z0B9D8_9BURK</name>
<evidence type="ECO:0000313" key="3">
    <source>
        <dbReference type="Proteomes" id="UP000540929"/>
    </source>
</evidence>
<organism evidence="2 3">
    <name type="scientific">Paraburkholderia bryophila</name>
    <dbReference type="NCBI Taxonomy" id="420952"/>
    <lineage>
        <taxon>Bacteria</taxon>
        <taxon>Pseudomonadati</taxon>
        <taxon>Pseudomonadota</taxon>
        <taxon>Betaproteobacteria</taxon>
        <taxon>Burkholderiales</taxon>
        <taxon>Burkholderiaceae</taxon>
        <taxon>Paraburkholderia</taxon>
    </lineage>
</organism>
<keyword evidence="1" id="KW-0732">Signal</keyword>
<dbReference type="PROSITE" id="PS51257">
    <property type="entry name" value="PROKAR_LIPOPROTEIN"/>
    <property type="match status" value="1"/>
</dbReference>
<protein>
    <submittedName>
        <fullName evidence="2">Uncharacterized protein</fullName>
    </submittedName>
</protein>
<proteinExistence type="predicted"/>
<dbReference type="RefSeq" id="WP_179745876.1">
    <property type="nucleotide sequence ID" value="NZ_JACCAS010000002.1"/>
</dbReference>
<gene>
    <name evidence="2" type="ORF">GGD40_005765</name>
</gene>
<feature type="signal peptide" evidence="1">
    <location>
        <begin position="1"/>
        <end position="29"/>
    </location>
</feature>
<evidence type="ECO:0000256" key="1">
    <source>
        <dbReference type="SAM" id="SignalP"/>
    </source>
</evidence>
<keyword evidence="3" id="KW-1185">Reference proteome</keyword>
<accession>A0A7Z0B9D8</accession>
<comment type="caution">
    <text evidence="2">The sequence shown here is derived from an EMBL/GenBank/DDBJ whole genome shotgun (WGS) entry which is preliminary data.</text>
</comment>
<dbReference type="Proteomes" id="UP000540929">
    <property type="component" value="Unassembled WGS sequence"/>
</dbReference>
<dbReference type="EMBL" id="JACCAS010000002">
    <property type="protein sequence ID" value="NYH26194.1"/>
    <property type="molecule type" value="Genomic_DNA"/>
</dbReference>